<dbReference type="AlphaFoldDB" id="E9H5C8"/>
<name>E9H5C8_DAPPU</name>
<keyword evidence="2" id="KW-0812">Transmembrane</keyword>
<keyword evidence="4" id="KW-1185">Reference proteome</keyword>
<feature type="region of interest" description="Disordered" evidence="1">
    <location>
        <begin position="154"/>
        <end position="173"/>
    </location>
</feature>
<dbReference type="EMBL" id="GL732594">
    <property type="protein sequence ID" value="EFX72935.1"/>
    <property type="molecule type" value="Genomic_DNA"/>
</dbReference>
<sequence length="275" mass="31472">MCAQIIHIVMFVWLVFVSAFAIVSHQQFQRDRRQPFWLPNPSQQHLRPNPYDFINDKAATPRQQITGLVGDGPEIRHNDGMMEDDERIIINRSNLRFLFFANQYNHFFKTATITITTTQDFISVQTCLNVDRFVNLASISVICKRRKKREILQDFSGPDQSPQGDPIEPSDPQQPLLMTILPADVGHLARGSRHLLDDPDFISSSKDDDVIIGRDESTPGNFNYPKVQERFYYPFVATQTVYSVVLNSLVVTKAILLASFRALYCRPSEFVVCST</sequence>
<keyword evidence="2" id="KW-1133">Transmembrane helix</keyword>
<organism evidence="3 4">
    <name type="scientific">Daphnia pulex</name>
    <name type="common">Water flea</name>
    <dbReference type="NCBI Taxonomy" id="6669"/>
    <lineage>
        <taxon>Eukaryota</taxon>
        <taxon>Metazoa</taxon>
        <taxon>Ecdysozoa</taxon>
        <taxon>Arthropoda</taxon>
        <taxon>Crustacea</taxon>
        <taxon>Branchiopoda</taxon>
        <taxon>Diplostraca</taxon>
        <taxon>Cladocera</taxon>
        <taxon>Anomopoda</taxon>
        <taxon>Daphniidae</taxon>
        <taxon>Daphnia</taxon>
    </lineage>
</organism>
<reference evidence="3 4" key="1">
    <citation type="journal article" date="2011" name="Science">
        <title>The ecoresponsive genome of Daphnia pulex.</title>
        <authorList>
            <person name="Colbourne J.K."/>
            <person name="Pfrender M.E."/>
            <person name="Gilbert D."/>
            <person name="Thomas W.K."/>
            <person name="Tucker A."/>
            <person name="Oakley T.H."/>
            <person name="Tokishita S."/>
            <person name="Aerts A."/>
            <person name="Arnold G.J."/>
            <person name="Basu M.K."/>
            <person name="Bauer D.J."/>
            <person name="Caceres C.E."/>
            <person name="Carmel L."/>
            <person name="Casola C."/>
            <person name="Choi J.H."/>
            <person name="Detter J.C."/>
            <person name="Dong Q."/>
            <person name="Dusheyko S."/>
            <person name="Eads B.D."/>
            <person name="Frohlich T."/>
            <person name="Geiler-Samerotte K.A."/>
            <person name="Gerlach D."/>
            <person name="Hatcher P."/>
            <person name="Jogdeo S."/>
            <person name="Krijgsveld J."/>
            <person name="Kriventseva E.V."/>
            <person name="Kultz D."/>
            <person name="Laforsch C."/>
            <person name="Lindquist E."/>
            <person name="Lopez J."/>
            <person name="Manak J.R."/>
            <person name="Muller J."/>
            <person name="Pangilinan J."/>
            <person name="Patwardhan R.P."/>
            <person name="Pitluck S."/>
            <person name="Pritham E.J."/>
            <person name="Rechtsteiner A."/>
            <person name="Rho M."/>
            <person name="Rogozin I.B."/>
            <person name="Sakarya O."/>
            <person name="Salamov A."/>
            <person name="Schaack S."/>
            <person name="Shapiro H."/>
            <person name="Shiga Y."/>
            <person name="Skalitzky C."/>
            <person name="Smith Z."/>
            <person name="Souvorov A."/>
            <person name="Sung W."/>
            <person name="Tang Z."/>
            <person name="Tsuchiya D."/>
            <person name="Tu H."/>
            <person name="Vos H."/>
            <person name="Wang M."/>
            <person name="Wolf Y.I."/>
            <person name="Yamagata H."/>
            <person name="Yamada T."/>
            <person name="Ye Y."/>
            <person name="Shaw J.R."/>
            <person name="Andrews J."/>
            <person name="Crease T.J."/>
            <person name="Tang H."/>
            <person name="Lucas S.M."/>
            <person name="Robertson H.M."/>
            <person name="Bork P."/>
            <person name="Koonin E.V."/>
            <person name="Zdobnov E.M."/>
            <person name="Grigoriev I.V."/>
            <person name="Lynch M."/>
            <person name="Boore J.L."/>
        </authorList>
    </citation>
    <scope>NUCLEOTIDE SEQUENCE [LARGE SCALE GENOMIC DNA]</scope>
</reference>
<keyword evidence="2" id="KW-0472">Membrane</keyword>
<dbReference type="PhylomeDB" id="E9H5C8"/>
<dbReference type="OrthoDB" id="10318885at2759"/>
<dbReference type="Proteomes" id="UP000000305">
    <property type="component" value="Unassembled WGS sequence"/>
</dbReference>
<evidence type="ECO:0000313" key="4">
    <source>
        <dbReference type="Proteomes" id="UP000000305"/>
    </source>
</evidence>
<gene>
    <name evidence="3" type="ORF">DAPPUDRAFT_253763</name>
</gene>
<evidence type="ECO:0000256" key="1">
    <source>
        <dbReference type="SAM" id="MobiDB-lite"/>
    </source>
</evidence>
<proteinExistence type="predicted"/>
<feature type="transmembrane region" description="Helical" evidence="2">
    <location>
        <begin position="6"/>
        <end position="23"/>
    </location>
</feature>
<dbReference type="HOGENOM" id="CLU_1012879_0_0_1"/>
<dbReference type="KEGG" id="dpx:DAPPUDRAFT_253763"/>
<accession>E9H5C8</accession>
<protein>
    <submittedName>
        <fullName evidence="3">Uncharacterized protein</fullName>
    </submittedName>
</protein>
<dbReference type="InParanoid" id="E9H5C8"/>
<evidence type="ECO:0000313" key="3">
    <source>
        <dbReference type="EMBL" id="EFX72935.1"/>
    </source>
</evidence>
<evidence type="ECO:0000256" key="2">
    <source>
        <dbReference type="SAM" id="Phobius"/>
    </source>
</evidence>